<keyword evidence="11 18" id="KW-0413">Isomerase</keyword>
<feature type="binding site" evidence="17">
    <location>
        <position position="448"/>
    </location>
    <ligand>
        <name>AMP</name>
        <dbReference type="ChEBI" id="CHEBI:456215"/>
    </ligand>
</feature>
<dbReference type="GO" id="GO:0005524">
    <property type="term" value="F:ATP binding"/>
    <property type="evidence" value="ECO:0007669"/>
    <property type="project" value="UniProtKB-UniRule"/>
</dbReference>
<dbReference type="GO" id="GO:0110051">
    <property type="term" value="P:metabolite repair"/>
    <property type="evidence" value="ECO:0007669"/>
    <property type="project" value="TreeGrafter"/>
</dbReference>
<sequence length="510" mass="53371">MTQPLSAFQHLPASLFTAAAVRELDQRALTDEQIPAFELMSRAGQAAFGCLLQRWPTAQFLTVLAGPGNNGGDAYVVAALAAIHGLDVNFYTLGDHGQLSEASTRAREMALAAGVEVKPWAGVLERDSDLLVDGLLGTGLNKAPAGELAELIEQINSHPAPVLALDIPTGLHADTGCALEPAVRADLTVTFVAMKQGLLTADGPDYCGDIAYACLDIRPAVLKSMAADVERIGYQVLAERHEGLAARRGNVHKGRYGHVLVVGGDEGMGGAAAMACEAAARSGSGLVSCATRGSHAQAILMRRPEVMVKPVVSGLELLPLLERASVLAVGPGLGQGSWGELLLQQVLQSDLPVVLDADALNLLASPGWRQAFGERQVIMTPHPGEAARLLDVDIRTVQNDRFAAARDLASRYSAVVVLKGCGSLIAHPDGRVALCSDGNAGMASGGMGDVLTGVLAALLAQGMDAWQAARWGVCLHSAAADRAAHENGLCGLLATDLMPWLRRLNNYITH</sequence>
<evidence type="ECO:0000256" key="1">
    <source>
        <dbReference type="ARBA" id="ARBA00000013"/>
    </source>
</evidence>
<feature type="binding site" evidence="18">
    <location>
        <begin position="69"/>
        <end position="73"/>
    </location>
    <ligand>
        <name>(6S)-NADPHX</name>
        <dbReference type="ChEBI" id="CHEBI:64076"/>
    </ligand>
</feature>
<dbReference type="PROSITE" id="PS51385">
    <property type="entry name" value="YJEF_N"/>
    <property type="match status" value="1"/>
</dbReference>
<dbReference type="InterPro" id="IPR036652">
    <property type="entry name" value="YjeF_N_dom_sf"/>
</dbReference>
<dbReference type="GO" id="GO:0052856">
    <property type="term" value="F:NAD(P)HX epimerase activity"/>
    <property type="evidence" value="ECO:0007669"/>
    <property type="project" value="UniProtKB-UniRule"/>
</dbReference>
<proteinExistence type="inferred from homology"/>
<comment type="similarity">
    <text evidence="18">Belongs to the NnrE/AIBP family.</text>
</comment>
<dbReference type="GO" id="GO:0046496">
    <property type="term" value="P:nicotinamide nucleotide metabolic process"/>
    <property type="evidence" value="ECO:0007669"/>
    <property type="project" value="UniProtKB-UniRule"/>
</dbReference>
<evidence type="ECO:0000313" key="23">
    <source>
        <dbReference type="Proteomes" id="UP001150830"/>
    </source>
</evidence>
<evidence type="ECO:0000259" key="21">
    <source>
        <dbReference type="PROSITE" id="PS51385"/>
    </source>
</evidence>
<comment type="catalytic activity">
    <reaction evidence="1 18 19">
        <text>(6R)-NADHX = (6S)-NADHX</text>
        <dbReference type="Rhea" id="RHEA:32215"/>
        <dbReference type="ChEBI" id="CHEBI:64074"/>
        <dbReference type="ChEBI" id="CHEBI:64075"/>
        <dbReference type="EC" id="5.1.99.6"/>
    </reaction>
</comment>
<feature type="binding site" evidence="18">
    <location>
        <begin position="137"/>
        <end position="143"/>
    </location>
    <ligand>
        <name>(6S)-NADPHX</name>
        <dbReference type="ChEBI" id="CHEBI:64076"/>
    </ligand>
</feature>
<comment type="similarity">
    <text evidence="3 19">In the N-terminal section; belongs to the NnrE/AIBP family.</text>
</comment>
<comment type="catalytic activity">
    <reaction evidence="15 17 19">
        <text>(6S)-NADHX + ADP = AMP + phosphate + NADH + H(+)</text>
        <dbReference type="Rhea" id="RHEA:32223"/>
        <dbReference type="ChEBI" id="CHEBI:15378"/>
        <dbReference type="ChEBI" id="CHEBI:43474"/>
        <dbReference type="ChEBI" id="CHEBI:57945"/>
        <dbReference type="ChEBI" id="CHEBI:64074"/>
        <dbReference type="ChEBI" id="CHEBI:456215"/>
        <dbReference type="ChEBI" id="CHEBI:456216"/>
        <dbReference type="EC" id="4.2.1.136"/>
    </reaction>
</comment>
<feature type="binding site" evidence="18">
    <location>
        <position position="166"/>
    </location>
    <ligand>
        <name>(6S)-NADPHX</name>
        <dbReference type="ChEBI" id="CHEBI:64076"/>
    </ligand>
</feature>
<keyword evidence="23" id="KW-1185">Reference proteome</keyword>
<dbReference type="Pfam" id="PF03853">
    <property type="entry name" value="YjeF_N"/>
    <property type="match status" value="1"/>
</dbReference>
<feature type="binding site" evidence="18">
    <location>
        <position position="70"/>
    </location>
    <ligand>
        <name>K(+)</name>
        <dbReference type="ChEBI" id="CHEBI:29103"/>
    </ligand>
</feature>
<dbReference type="NCBIfam" id="TIGR00197">
    <property type="entry name" value="yjeF_nterm"/>
    <property type="match status" value="1"/>
</dbReference>
<comment type="cofactor">
    <cofactor evidence="17">
        <name>Mg(2+)</name>
        <dbReference type="ChEBI" id="CHEBI:18420"/>
    </cofactor>
</comment>
<evidence type="ECO:0000256" key="6">
    <source>
        <dbReference type="ARBA" id="ARBA00022741"/>
    </source>
</evidence>
<feature type="domain" description="YjeF N-terminal" evidence="21">
    <location>
        <begin position="21"/>
        <end position="223"/>
    </location>
</feature>
<evidence type="ECO:0000256" key="2">
    <source>
        <dbReference type="ARBA" id="ARBA00000909"/>
    </source>
</evidence>
<evidence type="ECO:0000256" key="19">
    <source>
        <dbReference type="PIRNR" id="PIRNR017184"/>
    </source>
</evidence>
<dbReference type="NCBIfam" id="TIGR00196">
    <property type="entry name" value="yjeF_cterm"/>
    <property type="match status" value="1"/>
</dbReference>
<dbReference type="PROSITE" id="PS51383">
    <property type="entry name" value="YJEF_C_3"/>
    <property type="match status" value="1"/>
</dbReference>
<evidence type="ECO:0000256" key="15">
    <source>
        <dbReference type="ARBA" id="ARBA00048238"/>
    </source>
</evidence>
<evidence type="ECO:0000256" key="4">
    <source>
        <dbReference type="ARBA" id="ARBA00009524"/>
    </source>
</evidence>
<name>A0A9X3EAY4_9GAMM</name>
<protein>
    <recommendedName>
        <fullName evidence="19">Bifunctional NAD(P)H-hydrate repair enzyme</fullName>
    </recommendedName>
    <alternativeName>
        <fullName evidence="19">Nicotinamide nucleotide repair protein</fullName>
    </alternativeName>
    <domain>
        <recommendedName>
            <fullName evidence="19">ADP-dependent (S)-NAD(P)H-hydrate dehydratase</fullName>
            <ecNumber evidence="19">4.2.1.136</ecNumber>
        </recommendedName>
        <alternativeName>
            <fullName evidence="19">ADP-dependent NAD(P)HX dehydratase</fullName>
        </alternativeName>
    </domain>
    <domain>
        <recommendedName>
            <fullName evidence="19">NAD(P)H-hydrate epimerase</fullName>
            <ecNumber evidence="19">5.1.99.6</ecNumber>
        </recommendedName>
    </domain>
</protein>
<comment type="catalytic activity">
    <reaction evidence="16 17 19">
        <text>(6S)-NADPHX + ADP = AMP + phosphate + NADPH + H(+)</text>
        <dbReference type="Rhea" id="RHEA:32235"/>
        <dbReference type="ChEBI" id="CHEBI:15378"/>
        <dbReference type="ChEBI" id="CHEBI:43474"/>
        <dbReference type="ChEBI" id="CHEBI:57783"/>
        <dbReference type="ChEBI" id="CHEBI:64076"/>
        <dbReference type="ChEBI" id="CHEBI:456215"/>
        <dbReference type="ChEBI" id="CHEBI:456216"/>
        <dbReference type="EC" id="4.2.1.136"/>
    </reaction>
</comment>
<feature type="binding site" evidence="17">
    <location>
        <position position="382"/>
    </location>
    <ligand>
        <name>(6S)-NADPHX</name>
        <dbReference type="ChEBI" id="CHEBI:64076"/>
    </ligand>
</feature>
<keyword evidence="9 18" id="KW-0630">Potassium</keyword>
<evidence type="ECO:0000256" key="13">
    <source>
        <dbReference type="ARBA" id="ARBA00023268"/>
    </source>
</evidence>
<comment type="function">
    <text evidence="14 19">Bifunctional enzyme that catalyzes the epimerization of the S- and R-forms of NAD(P)HX and the dehydration of the S-form of NAD(P)HX at the expense of ADP, which is converted to AMP. This allows the repair of both epimers of NAD(P)HX, a damaged form of NAD(P)H that is a result of enzymatic or heat-dependent hydration.</text>
</comment>
<comment type="caution">
    <text evidence="22">The sequence shown here is derived from an EMBL/GenBank/DDBJ whole genome shotgun (WGS) entry which is preliminary data.</text>
</comment>
<evidence type="ECO:0000256" key="9">
    <source>
        <dbReference type="ARBA" id="ARBA00022958"/>
    </source>
</evidence>
<feature type="binding site" evidence="18">
    <location>
        <position position="169"/>
    </location>
    <ligand>
        <name>K(+)</name>
        <dbReference type="ChEBI" id="CHEBI:29103"/>
    </ligand>
</feature>
<dbReference type="HAMAP" id="MF_01965">
    <property type="entry name" value="NADHX_dehydratase"/>
    <property type="match status" value="1"/>
</dbReference>
<dbReference type="Pfam" id="PF01256">
    <property type="entry name" value="Carb_kinase"/>
    <property type="match status" value="1"/>
</dbReference>
<dbReference type="GO" id="GO:0046872">
    <property type="term" value="F:metal ion binding"/>
    <property type="evidence" value="ECO:0007669"/>
    <property type="project" value="UniProtKB-UniRule"/>
</dbReference>
<evidence type="ECO:0000256" key="10">
    <source>
        <dbReference type="ARBA" id="ARBA00023027"/>
    </source>
</evidence>
<reference evidence="22" key="1">
    <citation type="submission" date="2022-11" db="EMBL/GenBank/DDBJ databases">
        <title>Parathalassolutuus dongxingensis gen. nov., sp. nov., a novel member of family Oceanospirillaceae isolated from a coastal shrimp pond in Guangxi, China.</title>
        <authorList>
            <person name="Chen H."/>
        </authorList>
    </citation>
    <scope>NUCLEOTIDE SEQUENCE</scope>
    <source>
        <strain evidence="22">G-43</strain>
    </source>
</reference>
<organism evidence="22 23">
    <name type="scientific">Parathalassolituus penaei</name>
    <dbReference type="NCBI Taxonomy" id="2997323"/>
    <lineage>
        <taxon>Bacteria</taxon>
        <taxon>Pseudomonadati</taxon>
        <taxon>Pseudomonadota</taxon>
        <taxon>Gammaproteobacteria</taxon>
        <taxon>Oceanospirillales</taxon>
        <taxon>Oceanospirillaceae</taxon>
        <taxon>Parathalassolituus</taxon>
    </lineage>
</organism>
<keyword evidence="5 18" id="KW-0479">Metal-binding</keyword>
<evidence type="ECO:0000256" key="16">
    <source>
        <dbReference type="ARBA" id="ARBA00049209"/>
    </source>
</evidence>
<dbReference type="HAMAP" id="MF_01966">
    <property type="entry name" value="NADHX_epimerase"/>
    <property type="match status" value="1"/>
</dbReference>
<dbReference type="EC" id="4.2.1.136" evidence="19"/>
<dbReference type="CDD" id="cd01171">
    <property type="entry name" value="YXKO-related"/>
    <property type="match status" value="1"/>
</dbReference>
<comment type="caution">
    <text evidence="18">Lacks conserved residue(s) required for the propagation of feature annotation.</text>
</comment>
<keyword evidence="7 17" id="KW-0067">ATP-binding</keyword>
<dbReference type="SUPFAM" id="SSF64153">
    <property type="entry name" value="YjeF N-terminal domain-like"/>
    <property type="match status" value="1"/>
</dbReference>
<dbReference type="InterPro" id="IPR029056">
    <property type="entry name" value="Ribokinase-like"/>
</dbReference>
<dbReference type="GO" id="GO:0052855">
    <property type="term" value="F:ADP-dependent NAD(P)H-hydrate dehydratase activity"/>
    <property type="evidence" value="ECO:0007669"/>
    <property type="project" value="UniProtKB-UniRule"/>
</dbReference>
<comment type="function">
    <text evidence="18">Catalyzes the epimerization of the S- and R-forms of NAD(P)HX, a damaged form of NAD(P)H that is a result of enzymatic or heat-dependent hydration. This is a prerequisite for the S-specific NAD(P)H-hydrate dehydratase to allow the repair of both epimers of NAD(P)HX.</text>
</comment>
<dbReference type="SUPFAM" id="SSF53613">
    <property type="entry name" value="Ribokinase-like"/>
    <property type="match status" value="1"/>
</dbReference>
<evidence type="ECO:0000256" key="5">
    <source>
        <dbReference type="ARBA" id="ARBA00022723"/>
    </source>
</evidence>
<feature type="binding site" evidence="17">
    <location>
        <position position="271"/>
    </location>
    <ligand>
        <name>(6S)-NADPHX</name>
        <dbReference type="ChEBI" id="CHEBI:64076"/>
    </ligand>
</feature>
<feature type="binding site" evidence="17">
    <location>
        <position position="449"/>
    </location>
    <ligand>
        <name>(6S)-NADPHX</name>
        <dbReference type="ChEBI" id="CHEBI:64076"/>
    </ligand>
</feature>
<feature type="domain" description="YjeF C-terminal" evidence="20">
    <location>
        <begin position="236"/>
        <end position="508"/>
    </location>
</feature>
<comment type="similarity">
    <text evidence="17">Belongs to the NnrD/CARKD family.</text>
</comment>
<dbReference type="EC" id="5.1.99.6" evidence="19"/>
<comment type="subunit">
    <text evidence="17">Homotetramer.</text>
</comment>
<accession>A0A9X3EAY4</accession>
<dbReference type="InterPro" id="IPR004443">
    <property type="entry name" value="YjeF_N_dom"/>
</dbReference>
<dbReference type="Proteomes" id="UP001150830">
    <property type="component" value="Unassembled WGS sequence"/>
</dbReference>
<dbReference type="InterPro" id="IPR000631">
    <property type="entry name" value="CARKD"/>
</dbReference>
<comment type="cofactor">
    <cofactor evidence="18 19">
        <name>K(+)</name>
        <dbReference type="ChEBI" id="CHEBI:29103"/>
    </cofactor>
    <text evidence="18 19">Binds 1 potassium ion per subunit.</text>
</comment>
<evidence type="ECO:0000259" key="20">
    <source>
        <dbReference type="PROSITE" id="PS51383"/>
    </source>
</evidence>
<dbReference type="PANTHER" id="PTHR12592">
    <property type="entry name" value="ATP-DEPENDENT (S)-NAD(P)H-HYDRATE DEHYDRATASE FAMILY MEMBER"/>
    <property type="match status" value="1"/>
</dbReference>
<comment type="similarity">
    <text evidence="4 19">In the C-terminal section; belongs to the NnrD/CARKD family.</text>
</comment>
<feature type="binding site" evidence="17">
    <location>
        <position position="332"/>
    </location>
    <ligand>
        <name>(6S)-NADPHX</name>
        <dbReference type="ChEBI" id="CHEBI:64076"/>
    </ligand>
</feature>
<dbReference type="AlphaFoldDB" id="A0A9X3EAY4"/>
<keyword evidence="6 17" id="KW-0547">Nucleotide-binding</keyword>
<evidence type="ECO:0000256" key="12">
    <source>
        <dbReference type="ARBA" id="ARBA00023239"/>
    </source>
</evidence>
<feature type="binding site" evidence="17">
    <location>
        <begin position="419"/>
        <end position="423"/>
    </location>
    <ligand>
        <name>AMP</name>
        <dbReference type="ChEBI" id="CHEBI:456215"/>
    </ligand>
</feature>
<dbReference type="Gene3D" id="3.40.50.10260">
    <property type="entry name" value="YjeF N-terminal domain"/>
    <property type="match status" value="1"/>
</dbReference>
<evidence type="ECO:0000256" key="11">
    <source>
        <dbReference type="ARBA" id="ARBA00023235"/>
    </source>
</evidence>
<evidence type="ECO:0000256" key="8">
    <source>
        <dbReference type="ARBA" id="ARBA00022857"/>
    </source>
</evidence>
<dbReference type="EMBL" id="JAPNOA010000016">
    <property type="protein sequence ID" value="MCY0964188.1"/>
    <property type="molecule type" value="Genomic_DNA"/>
</dbReference>
<dbReference type="PROSITE" id="PS01050">
    <property type="entry name" value="YJEF_C_2"/>
    <property type="match status" value="1"/>
</dbReference>
<gene>
    <name evidence="18" type="primary">nnrE</name>
    <name evidence="17" type="synonym">nnrD</name>
    <name evidence="22" type="ORF">OUO13_03245</name>
</gene>
<dbReference type="InterPro" id="IPR017953">
    <property type="entry name" value="Carbohydrate_kinase_pred_CS"/>
</dbReference>
<evidence type="ECO:0000256" key="14">
    <source>
        <dbReference type="ARBA" id="ARBA00025153"/>
    </source>
</evidence>
<comment type="catalytic activity">
    <reaction evidence="2 18 19">
        <text>(6R)-NADPHX = (6S)-NADPHX</text>
        <dbReference type="Rhea" id="RHEA:32227"/>
        <dbReference type="ChEBI" id="CHEBI:64076"/>
        <dbReference type="ChEBI" id="CHEBI:64077"/>
        <dbReference type="EC" id="5.1.99.6"/>
    </reaction>
</comment>
<keyword evidence="10 17" id="KW-0520">NAD</keyword>
<evidence type="ECO:0000256" key="3">
    <source>
        <dbReference type="ARBA" id="ARBA00006001"/>
    </source>
</evidence>
<feature type="binding site" evidence="18">
    <location>
        <position position="133"/>
    </location>
    <ligand>
        <name>K(+)</name>
        <dbReference type="ChEBI" id="CHEBI:29103"/>
    </ligand>
</feature>
<evidence type="ECO:0000256" key="17">
    <source>
        <dbReference type="HAMAP-Rule" id="MF_01965"/>
    </source>
</evidence>
<dbReference type="InterPro" id="IPR030677">
    <property type="entry name" value="Nnr"/>
</dbReference>
<keyword evidence="8 17" id="KW-0521">NADP</keyword>
<keyword evidence="12 17" id="KW-0456">Lyase</keyword>
<evidence type="ECO:0000256" key="7">
    <source>
        <dbReference type="ARBA" id="ARBA00022840"/>
    </source>
</evidence>
<evidence type="ECO:0000256" key="18">
    <source>
        <dbReference type="HAMAP-Rule" id="MF_01966"/>
    </source>
</evidence>
<evidence type="ECO:0000313" key="22">
    <source>
        <dbReference type="EMBL" id="MCY0964188.1"/>
    </source>
</evidence>
<dbReference type="RefSeq" id="WP_283172406.1">
    <property type="nucleotide sequence ID" value="NZ_JAPNOA010000016.1"/>
</dbReference>
<dbReference type="PIRSF" id="PIRSF017184">
    <property type="entry name" value="Nnr"/>
    <property type="match status" value="1"/>
</dbReference>
<dbReference type="PANTHER" id="PTHR12592:SF0">
    <property type="entry name" value="ATP-DEPENDENT (S)-NAD(P)H-HYDRATE DEHYDRATASE"/>
    <property type="match status" value="1"/>
</dbReference>
<keyword evidence="13" id="KW-0511">Multifunctional enzyme</keyword>
<dbReference type="Gene3D" id="3.40.1190.20">
    <property type="match status" value="1"/>
</dbReference>
<comment type="function">
    <text evidence="17">Catalyzes the dehydration of the S-form of NAD(P)HX at the expense of ADP, which is converted to AMP. Together with NAD(P)HX epimerase, which catalyzes the epimerization of the S- and R-forms, the enzyme allows the repair of both epimers of NAD(P)HX, a damaged form of NAD(P)H that is a result of enzymatic or heat-dependent hydration.</text>
</comment>